<evidence type="ECO:0000313" key="4">
    <source>
        <dbReference type="EMBL" id="KAG0469846.1"/>
    </source>
</evidence>
<protein>
    <recommendedName>
        <fullName evidence="3">RRM domain-containing protein</fullName>
    </recommendedName>
</protein>
<keyword evidence="1 2" id="KW-0694">RNA-binding</keyword>
<dbReference type="SMART" id="SM00360">
    <property type="entry name" value="RRM"/>
    <property type="match status" value="1"/>
</dbReference>
<dbReference type="PROSITE" id="PS50102">
    <property type="entry name" value="RRM"/>
    <property type="match status" value="1"/>
</dbReference>
<comment type="caution">
    <text evidence="4">The sequence shown here is derived from an EMBL/GenBank/DDBJ whole genome shotgun (WGS) entry which is preliminary data.</text>
</comment>
<dbReference type="InterPro" id="IPR012677">
    <property type="entry name" value="Nucleotide-bd_a/b_plait_sf"/>
</dbReference>
<evidence type="ECO:0000256" key="2">
    <source>
        <dbReference type="PROSITE-ProRule" id="PRU00176"/>
    </source>
</evidence>
<dbReference type="GO" id="GO:0003723">
    <property type="term" value="F:RNA binding"/>
    <property type="evidence" value="ECO:0007669"/>
    <property type="project" value="UniProtKB-UniRule"/>
</dbReference>
<dbReference type="Gene3D" id="3.30.70.330">
    <property type="match status" value="1"/>
</dbReference>
<organism evidence="4 5">
    <name type="scientific">Vanilla planifolia</name>
    <name type="common">Vanilla</name>
    <dbReference type="NCBI Taxonomy" id="51239"/>
    <lineage>
        <taxon>Eukaryota</taxon>
        <taxon>Viridiplantae</taxon>
        <taxon>Streptophyta</taxon>
        <taxon>Embryophyta</taxon>
        <taxon>Tracheophyta</taxon>
        <taxon>Spermatophyta</taxon>
        <taxon>Magnoliopsida</taxon>
        <taxon>Liliopsida</taxon>
        <taxon>Asparagales</taxon>
        <taxon>Orchidaceae</taxon>
        <taxon>Vanilloideae</taxon>
        <taxon>Vanilleae</taxon>
        <taxon>Vanilla</taxon>
    </lineage>
</organism>
<dbReference type="EMBL" id="JADCNL010000008">
    <property type="protein sequence ID" value="KAG0469846.1"/>
    <property type="molecule type" value="Genomic_DNA"/>
</dbReference>
<dbReference type="OrthoDB" id="1682876at2759"/>
<dbReference type="AlphaFoldDB" id="A0A835QFF2"/>
<name>A0A835QFF2_VANPL</name>
<evidence type="ECO:0000256" key="1">
    <source>
        <dbReference type="ARBA" id="ARBA00022884"/>
    </source>
</evidence>
<accession>A0A835QFF2</accession>
<dbReference type="Pfam" id="PF00076">
    <property type="entry name" value="RRM_1"/>
    <property type="match status" value="1"/>
</dbReference>
<proteinExistence type="predicted"/>
<dbReference type="SUPFAM" id="SSF54928">
    <property type="entry name" value="RNA-binding domain, RBD"/>
    <property type="match status" value="1"/>
</dbReference>
<evidence type="ECO:0000313" key="5">
    <source>
        <dbReference type="Proteomes" id="UP000636800"/>
    </source>
</evidence>
<gene>
    <name evidence="4" type="ORF">HPP92_016546</name>
</gene>
<reference evidence="4 5" key="1">
    <citation type="journal article" date="2020" name="Nat. Food">
        <title>A phased Vanilla planifolia genome enables genetic improvement of flavour and production.</title>
        <authorList>
            <person name="Hasing T."/>
            <person name="Tang H."/>
            <person name="Brym M."/>
            <person name="Khazi F."/>
            <person name="Huang T."/>
            <person name="Chambers A.H."/>
        </authorList>
    </citation>
    <scope>NUCLEOTIDE SEQUENCE [LARGE SCALE GENOMIC DNA]</scope>
    <source>
        <tissue evidence="4">Leaf</tissue>
    </source>
</reference>
<feature type="domain" description="RRM" evidence="3">
    <location>
        <begin position="37"/>
        <end position="115"/>
    </location>
</feature>
<dbReference type="InterPro" id="IPR000504">
    <property type="entry name" value="RRM_dom"/>
</dbReference>
<dbReference type="Proteomes" id="UP000636800">
    <property type="component" value="Unassembled WGS sequence"/>
</dbReference>
<dbReference type="PANTHER" id="PTHR48029:SF1">
    <property type="entry name" value="NUCLEOLAR PROTEIN 8"/>
    <property type="match status" value="1"/>
</dbReference>
<evidence type="ECO:0000259" key="3">
    <source>
        <dbReference type="PROSITE" id="PS50102"/>
    </source>
</evidence>
<dbReference type="PANTHER" id="PTHR48029">
    <property type="entry name" value="NUCLEOLAR PROTEIN 8"/>
    <property type="match status" value="1"/>
</dbReference>
<sequence>MDSNPRIYTGGISQPWEGLRRRLENSVWKKEKNSEEGRYVVAGLNKRTTSEGLREAFSKFGNVVQARVVTDRVSGYSKGFGFVSYTTTEEAAQGIKEMDGKFLDGWVIFAEFARPRPLSS</sequence>
<dbReference type="InterPro" id="IPR035979">
    <property type="entry name" value="RBD_domain_sf"/>
</dbReference>
<keyword evidence="5" id="KW-1185">Reference proteome</keyword>